<dbReference type="EMBL" id="AZDY01000013">
    <property type="protein sequence ID" value="KRK84505.1"/>
    <property type="molecule type" value="Genomic_DNA"/>
</dbReference>
<organism evidence="4 5">
    <name type="scientific">Companilactobacillus bobalius DSM 19674</name>
    <dbReference type="NCBI Taxonomy" id="1423788"/>
    <lineage>
        <taxon>Bacteria</taxon>
        <taxon>Bacillati</taxon>
        <taxon>Bacillota</taxon>
        <taxon>Bacilli</taxon>
        <taxon>Lactobacillales</taxon>
        <taxon>Lactobacillaceae</taxon>
        <taxon>Companilactobacillus</taxon>
        <taxon>Companilactobacillus bobalius</taxon>
    </lineage>
</organism>
<dbReference type="CDD" id="cd17242">
    <property type="entry name" value="MobM_relaxase"/>
    <property type="match status" value="1"/>
</dbReference>
<dbReference type="RefSeq" id="WP_056950758.1">
    <property type="nucleotide sequence ID" value="NZ_AZDY01000013.1"/>
</dbReference>
<comment type="caution">
    <text evidence="4">The sequence shown here is derived from an EMBL/GenBank/DDBJ whole genome shotgun (WGS) entry which is preliminary data.</text>
</comment>
<comment type="similarity">
    <text evidence="1">Belongs to the plasmid mobilization pre family.</text>
</comment>
<evidence type="ECO:0000256" key="3">
    <source>
        <dbReference type="SAM" id="MobiDB-lite"/>
    </source>
</evidence>
<dbReference type="Proteomes" id="UP000051515">
    <property type="component" value="Unassembled WGS sequence"/>
</dbReference>
<evidence type="ECO:0000256" key="2">
    <source>
        <dbReference type="SAM" id="Coils"/>
    </source>
</evidence>
<accession>A0A0R1KVK9</accession>
<evidence type="ECO:0000313" key="4">
    <source>
        <dbReference type="EMBL" id="KRK84505.1"/>
    </source>
</evidence>
<proteinExistence type="inferred from homology"/>
<protein>
    <recommendedName>
        <fullName evidence="6">Mobilization protein</fullName>
    </recommendedName>
</protein>
<dbReference type="Pfam" id="PF01076">
    <property type="entry name" value="Mob_Pre"/>
    <property type="match status" value="1"/>
</dbReference>
<keyword evidence="5" id="KW-1185">Reference proteome</keyword>
<gene>
    <name evidence="4" type="ORF">FC78_GL000797</name>
</gene>
<feature type="region of interest" description="Disordered" evidence="3">
    <location>
        <begin position="331"/>
        <end position="361"/>
    </location>
</feature>
<dbReference type="Gene3D" id="3.30.930.30">
    <property type="match status" value="1"/>
</dbReference>
<keyword evidence="2" id="KW-0175">Coiled coil</keyword>
<dbReference type="GO" id="GO:0003677">
    <property type="term" value="F:DNA binding"/>
    <property type="evidence" value="ECO:0007669"/>
    <property type="project" value="InterPro"/>
</dbReference>
<reference evidence="4 5" key="1">
    <citation type="journal article" date="2015" name="Genome Announc.">
        <title>Expanding the biotechnology potential of lactobacilli through comparative genomics of 213 strains and associated genera.</title>
        <authorList>
            <person name="Sun Z."/>
            <person name="Harris H.M."/>
            <person name="McCann A."/>
            <person name="Guo C."/>
            <person name="Argimon S."/>
            <person name="Zhang W."/>
            <person name="Yang X."/>
            <person name="Jeffery I.B."/>
            <person name="Cooney J.C."/>
            <person name="Kagawa T.F."/>
            <person name="Liu W."/>
            <person name="Song Y."/>
            <person name="Salvetti E."/>
            <person name="Wrobel A."/>
            <person name="Rasinkangas P."/>
            <person name="Parkhill J."/>
            <person name="Rea M.C."/>
            <person name="O'Sullivan O."/>
            <person name="Ritari J."/>
            <person name="Douillard F.P."/>
            <person name="Paul Ross R."/>
            <person name="Yang R."/>
            <person name="Briner A.E."/>
            <person name="Felis G.E."/>
            <person name="de Vos W.M."/>
            <person name="Barrangou R."/>
            <person name="Klaenhammer T.R."/>
            <person name="Caufield P.W."/>
            <person name="Cui Y."/>
            <person name="Zhang H."/>
            <person name="O'Toole P.W."/>
        </authorList>
    </citation>
    <scope>NUCLEOTIDE SEQUENCE [LARGE SCALE GENOMIC DNA]</scope>
    <source>
        <strain evidence="4 5">DSM 19674</strain>
    </source>
</reference>
<dbReference type="GO" id="GO:0006310">
    <property type="term" value="P:DNA recombination"/>
    <property type="evidence" value="ECO:0007669"/>
    <property type="project" value="InterPro"/>
</dbReference>
<name>A0A0R1KVK9_9LACO</name>
<feature type="coiled-coil region" evidence="2">
    <location>
        <begin position="192"/>
        <end position="219"/>
    </location>
</feature>
<dbReference type="OrthoDB" id="9800759at2"/>
<dbReference type="NCBIfam" id="NF041497">
    <property type="entry name" value="MobV"/>
    <property type="match status" value="1"/>
</dbReference>
<sequence>MSFAVARMTKLKADNLVGIGNHDQRKTTNHSNEDIDVSRSHLNYDLVVGRTDNFKTDIEAYINENKASKRAVRKDAVLVNEWILTSDKDFFEQLDEAETRKYFETAKQYFADNYGDENIRYAVVHMDEKTPHMHMGIVPFDDDKKLSAKRIFNREALQRIQEEFPQYLKENGFDVERGNKNKERKNLSVPEYKAMREELKKIETEKQETQVKLAHTKKQLDEIKPRDNKKIASKPTLMNKNKVTVDKSDLADLEQRASFSDNYNQMHARARREADSLGDKLTRTTWEYNDLERENVRLRKLVGTLQDIVRNVDEFLHKKLGINLPEKWLERAGLKEPSKKAPESSQEFDRHKSDELGGPHL</sequence>
<dbReference type="PATRIC" id="fig|1423788.3.peg.816"/>
<evidence type="ECO:0008006" key="6">
    <source>
        <dbReference type="Google" id="ProtNLM"/>
    </source>
</evidence>
<dbReference type="AlphaFoldDB" id="A0A0R1KVK9"/>
<dbReference type="STRING" id="1423788.FC78_GL000797"/>
<evidence type="ECO:0000256" key="1">
    <source>
        <dbReference type="ARBA" id="ARBA00010657"/>
    </source>
</evidence>
<dbReference type="InterPro" id="IPR001668">
    <property type="entry name" value="Mob_Pre"/>
</dbReference>
<evidence type="ECO:0000313" key="5">
    <source>
        <dbReference type="Proteomes" id="UP000051515"/>
    </source>
</evidence>